<dbReference type="PANTHER" id="PTHR38340:SF1">
    <property type="entry name" value="S-LAYER PROTEIN"/>
    <property type="match status" value="1"/>
</dbReference>
<evidence type="ECO:0000313" key="3">
    <source>
        <dbReference type="EMBL" id="MBB3973383.1"/>
    </source>
</evidence>
<comment type="caution">
    <text evidence="3">The sequence shown here is derived from an EMBL/GenBank/DDBJ whole genome shotgun (WGS) entry which is preliminary data.</text>
</comment>
<name>A0A7W6GFR5_9HYPH</name>
<dbReference type="GO" id="GO:0005509">
    <property type="term" value="F:calcium ion binding"/>
    <property type="evidence" value="ECO:0007669"/>
    <property type="project" value="InterPro"/>
</dbReference>
<evidence type="ECO:0008006" key="5">
    <source>
        <dbReference type="Google" id="ProtNLM"/>
    </source>
</evidence>
<dbReference type="EMBL" id="JACIDR010000003">
    <property type="protein sequence ID" value="MBB3973383.1"/>
    <property type="molecule type" value="Genomic_DNA"/>
</dbReference>
<dbReference type="InterPro" id="IPR001343">
    <property type="entry name" value="Hemolysn_Ca-bd"/>
</dbReference>
<dbReference type="PANTHER" id="PTHR38340">
    <property type="entry name" value="S-LAYER PROTEIN"/>
    <property type="match status" value="1"/>
</dbReference>
<keyword evidence="2" id="KW-0964">Secreted</keyword>
<reference evidence="3 4" key="1">
    <citation type="submission" date="2020-08" db="EMBL/GenBank/DDBJ databases">
        <title>Genomic Encyclopedia of Type Strains, Phase IV (KMG-IV): sequencing the most valuable type-strain genomes for metagenomic binning, comparative biology and taxonomic classification.</title>
        <authorList>
            <person name="Goeker M."/>
        </authorList>
    </citation>
    <scope>NUCLEOTIDE SEQUENCE [LARGE SCALE GENOMIC DNA]</scope>
    <source>
        <strain evidence="3 4">DSM 25481</strain>
    </source>
</reference>
<dbReference type="Pfam" id="PF00353">
    <property type="entry name" value="HemolysinCabind"/>
    <property type="match status" value="4"/>
</dbReference>
<dbReference type="Gene3D" id="2.150.10.10">
    <property type="entry name" value="Serralysin-like metalloprotease, C-terminal"/>
    <property type="match status" value="3"/>
</dbReference>
<dbReference type="PROSITE" id="PS00330">
    <property type="entry name" value="HEMOLYSIN_CALCIUM"/>
    <property type="match status" value="2"/>
</dbReference>
<evidence type="ECO:0000256" key="1">
    <source>
        <dbReference type="ARBA" id="ARBA00004613"/>
    </source>
</evidence>
<dbReference type="InterPro" id="IPR018511">
    <property type="entry name" value="Hemolysin-typ_Ca-bd_CS"/>
</dbReference>
<accession>A0A7W6GFR5</accession>
<sequence length="605" mass="60011">MPIISSDYDAGNADGYTISGFNVHLTIKAGVALTASAGYSGVNMGSGGFNWVQNDGAINAGGGIATFGSESFIWNSASGRIFAYNGIYCSGASSDIVNDGSINASGWAVNVTSANNTYVANNGYITGSSGIFCQNSSGIDISNSGLVRGSNYSVEVSSGGTVRLTNSGTLEGHATFSNESTTFRNTGHVEGSVALSGAGGNVFDGRGGTVSGSIASGAGADWLIAGNDGALISGGGGNDTISGGAGIDFLDGGDGLDTLDFAFSTFGVTINLANGGGYGDTYIGFENVSGSGFADTLRGDGGANALSGQAGADKLYGLAGNDTLDGGRGADRMEGGGGADTYYVDNAGDVVIEANVAGVDTVNASVTFSLAGQYVENLVLTGSSVINGSGNAMANRLTGNAAANDLDGGAGADTMTGGLGDDDYYVDNAGDRVIETKDQGLDRVYSSVTFSLAGQHVERLALTGSGNIDGTGNSLDNLLVGNAGANLLDGGGGKDRIAGGAGADTFAFTTAIKASNVDTITDFVAADDTIRLENGVFVGLATGALAAGAFYAGAAAHDADDRIIYDQASGSLFFDRDGTGGAYAAVRFAILENNAAITAADFVVV</sequence>
<evidence type="ECO:0000256" key="2">
    <source>
        <dbReference type="ARBA" id="ARBA00022525"/>
    </source>
</evidence>
<dbReference type="Proteomes" id="UP000528964">
    <property type="component" value="Unassembled WGS sequence"/>
</dbReference>
<evidence type="ECO:0000313" key="4">
    <source>
        <dbReference type="Proteomes" id="UP000528964"/>
    </source>
</evidence>
<dbReference type="PRINTS" id="PR00313">
    <property type="entry name" value="CABNDNGRPT"/>
</dbReference>
<dbReference type="SUPFAM" id="SSF51120">
    <property type="entry name" value="beta-Roll"/>
    <property type="match status" value="3"/>
</dbReference>
<dbReference type="GO" id="GO:0005576">
    <property type="term" value="C:extracellular region"/>
    <property type="evidence" value="ECO:0007669"/>
    <property type="project" value="UniProtKB-SubCell"/>
</dbReference>
<organism evidence="3 4">
    <name type="scientific">Hansschlegelia beijingensis</name>
    <dbReference type="NCBI Taxonomy" id="1133344"/>
    <lineage>
        <taxon>Bacteria</taxon>
        <taxon>Pseudomonadati</taxon>
        <taxon>Pseudomonadota</taxon>
        <taxon>Alphaproteobacteria</taxon>
        <taxon>Hyphomicrobiales</taxon>
        <taxon>Methylopilaceae</taxon>
        <taxon>Hansschlegelia</taxon>
    </lineage>
</organism>
<dbReference type="InterPro" id="IPR011049">
    <property type="entry name" value="Serralysin-like_metalloprot_C"/>
</dbReference>
<dbReference type="AlphaFoldDB" id="A0A7W6GFR5"/>
<proteinExistence type="predicted"/>
<protein>
    <recommendedName>
        <fullName evidence="5">Calcium-binding protein</fullName>
    </recommendedName>
</protein>
<gene>
    <name evidence="3" type="ORF">GGR24_002053</name>
</gene>
<comment type="subcellular location">
    <subcellularLocation>
        <location evidence="1">Secreted</location>
    </subcellularLocation>
</comment>
<dbReference type="InterPro" id="IPR050557">
    <property type="entry name" value="RTX_toxin/Mannuronan_C5-epim"/>
</dbReference>
<keyword evidence="4" id="KW-1185">Reference proteome</keyword>
<dbReference type="RefSeq" id="WP_183395263.1">
    <property type="nucleotide sequence ID" value="NZ_JACIDR010000003.1"/>
</dbReference>